<keyword evidence="4" id="KW-1185">Reference proteome</keyword>
<geneLocation type="plasmid" evidence="3 4">
    <name>unnamed2</name>
</geneLocation>
<dbReference type="Pfam" id="PF26490">
    <property type="entry name" value="DUF8159"/>
    <property type="match status" value="1"/>
</dbReference>
<organism evidence="3 4">
    <name type="scientific">Natronorubrum aibiense</name>
    <dbReference type="NCBI Taxonomy" id="348826"/>
    <lineage>
        <taxon>Archaea</taxon>
        <taxon>Methanobacteriati</taxon>
        <taxon>Methanobacteriota</taxon>
        <taxon>Stenosarchaea group</taxon>
        <taxon>Halobacteria</taxon>
        <taxon>Halobacteriales</taxon>
        <taxon>Natrialbaceae</taxon>
        <taxon>Natronorubrum</taxon>
    </lineage>
</organism>
<proteinExistence type="predicted"/>
<dbReference type="PROSITE" id="PS51257">
    <property type="entry name" value="PROKAR_LIPOPROTEIN"/>
    <property type="match status" value="1"/>
</dbReference>
<evidence type="ECO:0000313" key="3">
    <source>
        <dbReference type="EMBL" id="QFU84600.1"/>
    </source>
</evidence>
<dbReference type="RefSeq" id="WP_152944156.1">
    <property type="nucleotide sequence ID" value="NZ_CP045490.1"/>
</dbReference>
<gene>
    <name evidence="3" type="ORF">GCU68_18855</name>
</gene>
<feature type="compositionally biased region" description="Acidic residues" evidence="1">
    <location>
        <begin position="46"/>
        <end position="61"/>
    </location>
</feature>
<dbReference type="InterPro" id="IPR058473">
    <property type="entry name" value="DUF8159"/>
</dbReference>
<dbReference type="KEGG" id="nas:GCU68_18855"/>
<evidence type="ECO:0000313" key="4">
    <source>
        <dbReference type="Proteomes" id="UP000326170"/>
    </source>
</evidence>
<dbReference type="GeneID" id="42303119"/>
<dbReference type="PROSITE" id="PS51318">
    <property type="entry name" value="TAT"/>
    <property type="match status" value="1"/>
</dbReference>
<evidence type="ECO:0000259" key="2">
    <source>
        <dbReference type="Pfam" id="PF26490"/>
    </source>
</evidence>
<name>A0A5P9P9P4_9EURY</name>
<sequence>MDEKQLPEPATGLSRRAVLSAGAGVGVGILAGCVTDAGGTGTETDGASEDDDGNDESDGDEEAARTLVEAFIDAIEPELSVTEWELNGMLVLEYTDSHGVEDDAEILGNAYADIVEQGFDRRAMPTALDDNEDVAFMVFLEPEWATAYLEGDLSEDAYYAEIIDSEH</sequence>
<dbReference type="AlphaFoldDB" id="A0A5P9P9P4"/>
<reference evidence="3 4" key="1">
    <citation type="journal article" date="2007" name="Int. J. Syst. Evol. Microbiol.">
        <title>Natronorubrum sulfidifaciens sp. nov., an extremely haloalkaliphilic archaeon isolated from Aiding salt lake in Xin-Jiang, China.</title>
        <authorList>
            <person name="Cui H.L."/>
            <person name="Tohty D."/>
            <person name="Liu H.C."/>
            <person name="Liu S.J."/>
            <person name="Oren A."/>
            <person name="Zhou P.J."/>
        </authorList>
    </citation>
    <scope>NUCLEOTIDE SEQUENCE [LARGE SCALE GENOMIC DNA]</scope>
    <source>
        <strain evidence="3 4">7-3</strain>
        <plasmid evidence="3">unnamed2</plasmid>
    </source>
</reference>
<dbReference type="Proteomes" id="UP000326170">
    <property type="component" value="Plasmid unnamed2"/>
</dbReference>
<feature type="region of interest" description="Disordered" evidence="1">
    <location>
        <begin position="34"/>
        <end position="62"/>
    </location>
</feature>
<dbReference type="EMBL" id="CP045490">
    <property type="protein sequence ID" value="QFU84600.1"/>
    <property type="molecule type" value="Genomic_DNA"/>
</dbReference>
<protein>
    <recommendedName>
        <fullName evidence="2">DUF8159 domain-containing protein</fullName>
    </recommendedName>
</protein>
<feature type="domain" description="DUF8159" evidence="2">
    <location>
        <begin position="69"/>
        <end position="165"/>
    </location>
</feature>
<evidence type="ECO:0000256" key="1">
    <source>
        <dbReference type="SAM" id="MobiDB-lite"/>
    </source>
</evidence>
<accession>A0A5P9P9P4</accession>
<dbReference type="InterPro" id="IPR006311">
    <property type="entry name" value="TAT_signal"/>
</dbReference>
<dbReference type="OrthoDB" id="163659at2157"/>
<feature type="compositionally biased region" description="Low complexity" evidence="1">
    <location>
        <begin position="34"/>
        <end position="45"/>
    </location>
</feature>
<keyword evidence="3" id="KW-0614">Plasmid</keyword>